<feature type="compositionally biased region" description="Basic and acidic residues" evidence="1">
    <location>
        <begin position="397"/>
        <end position="407"/>
    </location>
</feature>
<dbReference type="Pfam" id="PF00646">
    <property type="entry name" value="F-box"/>
    <property type="match status" value="1"/>
</dbReference>
<dbReference type="AlphaFoldDB" id="A0A438GQ02"/>
<dbReference type="NCBIfam" id="TIGR01640">
    <property type="entry name" value="F_box_assoc_1"/>
    <property type="match status" value="1"/>
</dbReference>
<dbReference type="Gene3D" id="1.20.1280.50">
    <property type="match status" value="1"/>
</dbReference>
<evidence type="ECO:0000259" key="2">
    <source>
        <dbReference type="Pfam" id="PF00646"/>
    </source>
</evidence>
<protein>
    <submittedName>
        <fullName evidence="4">F-box/kelch-repeat protein</fullName>
    </submittedName>
</protein>
<feature type="domain" description="F-box" evidence="2">
    <location>
        <begin position="23"/>
        <end position="56"/>
    </location>
</feature>
<dbReference type="CDD" id="cd22157">
    <property type="entry name" value="F-box_AtFBW1-like"/>
    <property type="match status" value="1"/>
</dbReference>
<dbReference type="InterPro" id="IPR017451">
    <property type="entry name" value="F-box-assoc_interact_dom"/>
</dbReference>
<dbReference type="InterPro" id="IPR013187">
    <property type="entry name" value="F-box-assoc_dom_typ3"/>
</dbReference>
<sequence length="423" mass="47883">MATDVSRWKEMLDNSMSGNFLSENLIDIHLRLPVKSIVRFRCVCKSWCTLFDDPDFISMHLRQASANSNGRLLFKHLSSSEQEIYSLRSNIAFAEVSRLEVPVPSKTDYYQIVGSSNGLICLTESNFKGSYLSLNTFLWNPAIREFQTLPKYHINNFTSPLMVVGLGFAFHPVINDYKVVRIVYFMRNKTSEADVYSLRTGSWRKVDANICCYIHSNVSRTFINGALHWLAGKKNEMDNTDNLILSFDMAKDVFKEMMLPDFGYDGLIRKCLADYKGSLSVLFYDAYHSNENCDVWVMEEYGVAKSWTKHFTIRHEIEIIIPFEFFDNGEAILQKKKSGGFISWDPDGIRFRDLGVSGPARLVEYMESLVSPRGGNGSAGQLLFYSTSAPTTPGSTKEIDVGVKEGEVEGEDEASRRSSKGSV</sequence>
<feature type="compositionally biased region" description="Polar residues" evidence="1">
    <location>
        <begin position="386"/>
        <end position="395"/>
    </location>
</feature>
<dbReference type="EMBL" id="QGNW01000373">
    <property type="protein sequence ID" value="RVW74276.1"/>
    <property type="molecule type" value="Genomic_DNA"/>
</dbReference>
<reference evidence="4 5" key="1">
    <citation type="journal article" date="2018" name="PLoS Genet.">
        <title>Population sequencing reveals clonal diversity and ancestral inbreeding in the grapevine cultivar Chardonnay.</title>
        <authorList>
            <person name="Roach M.J."/>
            <person name="Johnson D.L."/>
            <person name="Bohlmann J."/>
            <person name="van Vuuren H.J."/>
            <person name="Jones S.J."/>
            <person name="Pretorius I.S."/>
            <person name="Schmidt S.A."/>
            <person name="Borneman A.R."/>
        </authorList>
    </citation>
    <scope>NUCLEOTIDE SEQUENCE [LARGE SCALE GENOMIC DNA]</scope>
    <source>
        <strain evidence="5">cv. Chardonnay</strain>
        <tissue evidence="4">Leaf</tissue>
    </source>
</reference>
<gene>
    <name evidence="4" type="primary">VvCHDp000423_9</name>
    <name evidence="4" type="ORF">CK203_051049</name>
</gene>
<organism evidence="4 5">
    <name type="scientific">Vitis vinifera</name>
    <name type="common">Grape</name>
    <dbReference type="NCBI Taxonomy" id="29760"/>
    <lineage>
        <taxon>Eukaryota</taxon>
        <taxon>Viridiplantae</taxon>
        <taxon>Streptophyta</taxon>
        <taxon>Embryophyta</taxon>
        <taxon>Tracheophyta</taxon>
        <taxon>Spermatophyta</taxon>
        <taxon>Magnoliopsida</taxon>
        <taxon>eudicotyledons</taxon>
        <taxon>Gunneridae</taxon>
        <taxon>Pentapetalae</taxon>
        <taxon>rosids</taxon>
        <taxon>Vitales</taxon>
        <taxon>Vitaceae</taxon>
        <taxon>Viteae</taxon>
        <taxon>Vitis</taxon>
    </lineage>
</organism>
<evidence type="ECO:0000313" key="4">
    <source>
        <dbReference type="EMBL" id="RVW74276.1"/>
    </source>
</evidence>
<evidence type="ECO:0000256" key="1">
    <source>
        <dbReference type="SAM" id="MobiDB-lite"/>
    </source>
</evidence>
<dbReference type="Proteomes" id="UP000288805">
    <property type="component" value="Unassembled WGS sequence"/>
</dbReference>
<evidence type="ECO:0000259" key="3">
    <source>
        <dbReference type="Pfam" id="PF08268"/>
    </source>
</evidence>
<comment type="caution">
    <text evidence="4">The sequence shown here is derived from an EMBL/GenBank/DDBJ whole genome shotgun (WGS) entry which is preliminary data.</text>
</comment>
<dbReference type="InterPro" id="IPR001810">
    <property type="entry name" value="F-box_dom"/>
</dbReference>
<name>A0A438GQ02_VITVI</name>
<dbReference type="InterPro" id="IPR036047">
    <property type="entry name" value="F-box-like_dom_sf"/>
</dbReference>
<dbReference type="PANTHER" id="PTHR31672:SF13">
    <property type="entry name" value="F-BOX PROTEIN CPR30-LIKE"/>
    <property type="match status" value="1"/>
</dbReference>
<dbReference type="SUPFAM" id="SSF81383">
    <property type="entry name" value="F-box domain"/>
    <property type="match status" value="1"/>
</dbReference>
<feature type="region of interest" description="Disordered" evidence="1">
    <location>
        <begin position="386"/>
        <end position="423"/>
    </location>
</feature>
<proteinExistence type="predicted"/>
<dbReference type="InterPro" id="IPR050796">
    <property type="entry name" value="SCF_F-box_component"/>
</dbReference>
<dbReference type="PANTHER" id="PTHR31672">
    <property type="entry name" value="BNACNNG10540D PROTEIN"/>
    <property type="match status" value="1"/>
</dbReference>
<feature type="domain" description="F-box associated beta-propeller type 3" evidence="3">
    <location>
        <begin position="71"/>
        <end position="314"/>
    </location>
</feature>
<evidence type="ECO:0000313" key="5">
    <source>
        <dbReference type="Proteomes" id="UP000288805"/>
    </source>
</evidence>
<dbReference type="Pfam" id="PF08268">
    <property type="entry name" value="FBA_3"/>
    <property type="match status" value="1"/>
</dbReference>
<accession>A0A438GQ02</accession>